<organism evidence="1 2">
    <name type="scientific">Chaetomium tenue</name>
    <dbReference type="NCBI Taxonomy" id="1854479"/>
    <lineage>
        <taxon>Eukaryota</taxon>
        <taxon>Fungi</taxon>
        <taxon>Dikarya</taxon>
        <taxon>Ascomycota</taxon>
        <taxon>Pezizomycotina</taxon>
        <taxon>Sordariomycetes</taxon>
        <taxon>Sordariomycetidae</taxon>
        <taxon>Sordariales</taxon>
        <taxon>Chaetomiaceae</taxon>
        <taxon>Chaetomium</taxon>
    </lineage>
</organism>
<reference evidence="1 2" key="1">
    <citation type="journal article" date="2021" name="Nat. Commun.">
        <title>Genetic determinants of endophytism in the Arabidopsis root mycobiome.</title>
        <authorList>
            <person name="Mesny F."/>
            <person name="Miyauchi S."/>
            <person name="Thiergart T."/>
            <person name="Pickel B."/>
            <person name="Atanasova L."/>
            <person name="Karlsson M."/>
            <person name="Huettel B."/>
            <person name="Barry K.W."/>
            <person name="Haridas S."/>
            <person name="Chen C."/>
            <person name="Bauer D."/>
            <person name="Andreopoulos W."/>
            <person name="Pangilinan J."/>
            <person name="LaButti K."/>
            <person name="Riley R."/>
            <person name="Lipzen A."/>
            <person name="Clum A."/>
            <person name="Drula E."/>
            <person name="Henrissat B."/>
            <person name="Kohler A."/>
            <person name="Grigoriev I.V."/>
            <person name="Martin F.M."/>
            <person name="Hacquard S."/>
        </authorList>
    </citation>
    <scope>NUCLEOTIDE SEQUENCE [LARGE SCALE GENOMIC DNA]</scope>
    <source>
        <strain evidence="1 2">MPI-SDFR-AT-0079</strain>
    </source>
</reference>
<name>A0ACB7PK80_9PEZI</name>
<evidence type="ECO:0000313" key="1">
    <source>
        <dbReference type="EMBL" id="KAH6649503.1"/>
    </source>
</evidence>
<dbReference type="Proteomes" id="UP000724584">
    <property type="component" value="Unassembled WGS sequence"/>
</dbReference>
<accession>A0ACB7PK80</accession>
<evidence type="ECO:0000313" key="2">
    <source>
        <dbReference type="Proteomes" id="UP000724584"/>
    </source>
</evidence>
<gene>
    <name evidence="1" type="ORF">F5144DRAFT_478523</name>
</gene>
<protein>
    <submittedName>
        <fullName evidence="1">Oligopeptide transporter</fullName>
    </submittedName>
</protein>
<sequence length="564" mass="61090">MGYPQTDSEKEPIPSLEPVSDVESTLPRDATDEELHSLPRVVDRIPIAAWAAALVGAAERFSYYSTISIWQNYMQNERNSRAVPGALGLGQSTATAISNSFFVFSFVTPMMFAIASDAWLGRYKTLIVAFCLLISGTFIMFATSLPVALDNGAGVPGLAVAMVLIALGIGGIKSTITPFIGDQYKHGKPQLIRQKNGELAVVDGSRTIQFLYNAFYWFTNIASMSSIPATFLEHGHGFWTAYLMSAISLVICLVMLLSLGSKFVKVVPHENVLPKAIKALSTAARNGFKLDHAKESYQQQKHGHGVPWDDRFIDELKTGLTACRVIFSFAFFYLSITQMYNNLISQAGQMNLHGVPNDMIQAMAGVACVIFGPLIQALYNALAQRRISFGPIARISTAFLICGGGMAYAAGLQRLIYDAGPCYDAPLACAASEGASRPNEVNVWVQLPVYVALAVAEIFGLVTASEYSYEKAPRGMRSVVQAMVQLSAGVGALLGMAISPAARDPWLVAVYAALAGAMGVCSLLFWWFFRKYDQINDQLNRTIDGTLEKQGGEGGQETQEIGQG</sequence>
<proteinExistence type="predicted"/>
<comment type="caution">
    <text evidence="1">The sequence shown here is derived from an EMBL/GenBank/DDBJ whole genome shotgun (WGS) entry which is preliminary data.</text>
</comment>
<dbReference type="EMBL" id="JAGIZQ010000001">
    <property type="protein sequence ID" value="KAH6649503.1"/>
    <property type="molecule type" value="Genomic_DNA"/>
</dbReference>
<keyword evidence="2" id="KW-1185">Reference proteome</keyword>